<evidence type="ECO:0000256" key="16">
    <source>
        <dbReference type="ARBA" id="ARBA00023004"/>
    </source>
</evidence>
<dbReference type="FunFam" id="2.60.40.420:FF:000042">
    <property type="entry name" value="Cytochrome c oxidase subunit 2"/>
    <property type="match status" value="1"/>
</dbReference>
<keyword evidence="12" id="KW-0732">Signal</keyword>
<keyword evidence="9 21" id="KW-0679">Respiratory chain</keyword>
<evidence type="ECO:0000256" key="3">
    <source>
        <dbReference type="ARBA" id="ARBA00007866"/>
    </source>
</evidence>
<keyword evidence="18" id="KW-0472">Membrane</keyword>
<comment type="cofactor">
    <cofactor evidence="1">
        <name>heme c</name>
        <dbReference type="ChEBI" id="CHEBI:61717"/>
    </cofactor>
</comment>
<dbReference type="PROSITE" id="PS50857">
    <property type="entry name" value="COX2_CUA"/>
    <property type="match status" value="1"/>
</dbReference>
<dbReference type="InterPro" id="IPR001505">
    <property type="entry name" value="Copper_CuA"/>
</dbReference>
<protein>
    <recommendedName>
        <fullName evidence="5 22">Cytochrome c oxidase subunit 2</fullName>
        <ecNumber evidence="4 22">7.1.1.9</ecNumber>
    </recommendedName>
</protein>
<dbReference type="GO" id="GO:0004129">
    <property type="term" value="F:cytochrome-c oxidase activity"/>
    <property type="evidence" value="ECO:0007669"/>
    <property type="project" value="UniProtKB-EC"/>
</dbReference>
<dbReference type="PATRIC" id="fig|1398.22.peg.3392"/>
<evidence type="ECO:0000313" key="24">
    <source>
        <dbReference type="Proteomes" id="UP000070376"/>
    </source>
</evidence>
<dbReference type="EMBL" id="LRPN01000177">
    <property type="protein sequence ID" value="KWZ77191.1"/>
    <property type="molecule type" value="Genomic_DNA"/>
</dbReference>
<dbReference type="PRINTS" id="PR01166">
    <property type="entry name" value="CYCOXIDASEII"/>
</dbReference>
<keyword evidence="10 21" id="KW-0812">Transmembrane</keyword>
<evidence type="ECO:0000256" key="6">
    <source>
        <dbReference type="ARBA" id="ARBA00022448"/>
    </source>
</evidence>
<evidence type="ECO:0000256" key="4">
    <source>
        <dbReference type="ARBA" id="ARBA00012949"/>
    </source>
</evidence>
<keyword evidence="15" id="KW-1133">Transmembrane helix</keyword>
<dbReference type="GO" id="GO:0005886">
    <property type="term" value="C:plasma membrane"/>
    <property type="evidence" value="ECO:0007669"/>
    <property type="project" value="UniProtKB-SubCell"/>
</dbReference>
<comment type="caution">
    <text evidence="23">The sequence shown here is derived from an EMBL/GenBank/DDBJ whole genome shotgun (WGS) entry which is preliminary data.</text>
</comment>
<comment type="catalytic activity">
    <reaction evidence="20 22">
        <text>4 Fe(II)-[cytochrome c] + O2 + 8 H(+)(in) = 4 Fe(III)-[cytochrome c] + 2 H2O + 4 H(+)(out)</text>
        <dbReference type="Rhea" id="RHEA:11436"/>
        <dbReference type="Rhea" id="RHEA-COMP:10350"/>
        <dbReference type="Rhea" id="RHEA-COMP:14399"/>
        <dbReference type="ChEBI" id="CHEBI:15377"/>
        <dbReference type="ChEBI" id="CHEBI:15378"/>
        <dbReference type="ChEBI" id="CHEBI:15379"/>
        <dbReference type="ChEBI" id="CHEBI:29033"/>
        <dbReference type="ChEBI" id="CHEBI:29034"/>
        <dbReference type="EC" id="7.1.1.9"/>
    </reaction>
</comment>
<evidence type="ECO:0000256" key="15">
    <source>
        <dbReference type="ARBA" id="ARBA00022989"/>
    </source>
</evidence>
<dbReference type="PROSITE" id="PS00078">
    <property type="entry name" value="COX2"/>
    <property type="match status" value="1"/>
</dbReference>
<dbReference type="PANTHER" id="PTHR22888:SF10">
    <property type="entry name" value="CYTOCHROME C OXIDASE SUBUNIT 2"/>
    <property type="match status" value="1"/>
</dbReference>
<accession>A0A133KC92</accession>
<dbReference type="SUPFAM" id="SSF81464">
    <property type="entry name" value="Cytochrome c oxidase subunit II-like, transmembrane region"/>
    <property type="match status" value="1"/>
</dbReference>
<comment type="similarity">
    <text evidence="3 21">Belongs to the cytochrome c oxidase subunit 2 family.</text>
</comment>
<dbReference type="SUPFAM" id="SSF49503">
    <property type="entry name" value="Cupredoxins"/>
    <property type="match status" value="1"/>
</dbReference>
<evidence type="ECO:0000256" key="13">
    <source>
        <dbReference type="ARBA" id="ARBA00022967"/>
    </source>
</evidence>
<evidence type="ECO:0000256" key="1">
    <source>
        <dbReference type="ARBA" id="ARBA00001926"/>
    </source>
</evidence>
<evidence type="ECO:0000256" key="9">
    <source>
        <dbReference type="ARBA" id="ARBA00022660"/>
    </source>
</evidence>
<dbReference type="GO" id="GO:0005507">
    <property type="term" value="F:copper ion binding"/>
    <property type="evidence" value="ECO:0007669"/>
    <property type="project" value="InterPro"/>
</dbReference>
<evidence type="ECO:0000313" key="23">
    <source>
        <dbReference type="EMBL" id="KWZ77191.1"/>
    </source>
</evidence>
<evidence type="ECO:0000256" key="2">
    <source>
        <dbReference type="ARBA" id="ARBA00004651"/>
    </source>
</evidence>
<evidence type="ECO:0000256" key="11">
    <source>
        <dbReference type="ARBA" id="ARBA00022723"/>
    </source>
</evidence>
<dbReference type="SUPFAM" id="SSF46626">
    <property type="entry name" value="Cytochrome c"/>
    <property type="match status" value="1"/>
</dbReference>
<dbReference type="EC" id="7.1.1.9" evidence="4 22"/>
<dbReference type="InterPro" id="IPR002429">
    <property type="entry name" value="CcO_II-like_C"/>
</dbReference>
<evidence type="ECO:0000256" key="10">
    <source>
        <dbReference type="ARBA" id="ARBA00022692"/>
    </source>
</evidence>
<evidence type="ECO:0000256" key="22">
    <source>
        <dbReference type="RuleBase" id="RU004024"/>
    </source>
</evidence>
<comment type="subcellular location">
    <subcellularLocation>
        <location evidence="2 21">Cell membrane</location>
        <topology evidence="2 21">Multi-pass membrane protein</topology>
    </subcellularLocation>
</comment>
<dbReference type="RefSeq" id="WP_035190124.1">
    <property type="nucleotide sequence ID" value="NZ_CP104390.1"/>
</dbReference>
<keyword evidence="6 21" id="KW-0813">Transport</keyword>
<sequence>MKQRLQKGSLLFIVTLFMAALSGCGKPYLSALDPAGEVARKQYDLMMWSVWIMVFVMVVVFAVFLTVLIRFRRKKGDESIPKQVPGNHKLEILWTIIPIVLLILIAIPTISQVFSLGDTKAMDKKKDAKQGALIVKVRASLYWWEFEYPGYGVVTSQELVVPTNQKVYFQVKASDVKHSFWIPSVGGKMDANTDNINKFWLEIDDQKAEDAGNVFYGKCAELCGPSHALMDFRVKAVPQDEFKAWISNMKNAKETKPASALAQEGQDVFKKSCISCHAVTPNDTRPEQARTAPNLATFGEREKVAGILDHDEANLKNWIKDPEKYKPGTKMPAFGDKLSDRQIDALAAYLMQLKAGE</sequence>
<keyword evidence="13" id="KW-1278">Translocase</keyword>
<dbReference type="Pfam" id="PF00034">
    <property type="entry name" value="Cytochrom_C"/>
    <property type="match status" value="1"/>
</dbReference>
<keyword evidence="11 22" id="KW-0479">Metal-binding</keyword>
<proteinExistence type="inferred from homology"/>
<keyword evidence="8" id="KW-0349">Heme</keyword>
<dbReference type="GO" id="GO:0042773">
    <property type="term" value="P:ATP synthesis coupled electron transport"/>
    <property type="evidence" value="ECO:0007669"/>
    <property type="project" value="TreeGrafter"/>
</dbReference>
<dbReference type="Pfam" id="PF00116">
    <property type="entry name" value="COX2"/>
    <property type="match status" value="1"/>
</dbReference>
<dbReference type="PROSITE" id="PS50999">
    <property type="entry name" value="COX2_TM"/>
    <property type="match status" value="1"/>
</dbReference>
<dbReference type="InterPro" id="IPR036257">
    <property type="entry name" value="Cyt_c_oxidase_su2_TM_sf"/>
</dbReference>
<evidence type="ECO:0000256" key="5">
    <source>
        <dbReference type="ARBA" id="ARBA00015946"/>
    </source>
</evidence>
<keyword evidence="17 22" id="KW-0186">Copper</keyword>
<keyword evidence="16" id="KW-0408">Iron</keyword>
<name>A0A133KC92_HEYCO</name>
<dbReference type="InterPro" id="IPR014222">
    <property type="entry name" value="Cyt_c_oxidase_su2"/>
</dbReference>
<dbReference type="Pfam" id="PF02790">
    <property type="entry name" value="COX2_TM"/>
    <property type="match status" value="1"/>
</dbReference>
<evidence type="ECO:0000256" key="21">
    <source>
        <dbReference type="RuleBase" id="RU000456"/>
    </source>
</evidence>
<dbReference type="PROSITE" id="PS51257">
    <property type="entry name" value="PROKAR_LIPOPROTEIN"/>
    <property type="match status" value="1"/>
</dbReference>
<dbReference type="Gene3D" id="2.60.40.420">
    <property type="entry name" value="Cupredoxins - blue copper proteins"/>
    <property type="match status" value="1"/>
</dbReference>
<dbReference type="InterPro" id="IPR011759">
    <property type="entry name" value="Cyt_c_oxidase_su2_TM_dom"/>
</dbReference>
<evidence type="ECO:0000256" key="7">
    <source>
        <dbReference type="ARBA" id="ARBA00022475"/>
    </source>
</evidence>
<dbReference type="InterPro" id="IPR009056">
    <property type="entry name" value="Cyt_c-like_dom"/>
</dbReference>
<dbReference type="InterPro" id="IPR008972">
    <property type="entry name" value="Cupredoxin"/>
</dbReference>
<dbReference type="AlphaFoldDB" id="A0A133KC92"/>
<dbReference type="InterPro" id="IPR045187">
    <property type="entry name" value="CcO_II"/>
</dbReference>
<dbReference type="PANTHER" id="PTHR22888">
    <property type="entry name" value="CYTOCHROME C OXIDASE, SUBUNIT II"/>
    <property type="match status" value="1"/>
</dbReference>
<reference evidence="24" key="1">
    <citation type="submission" date="2016-01" db="EMBL/GenBank/DDBJ databases">
        <authorList>
            <person name="Mitreva M."/>
            <person name="Pepin K.H."/>
            <person name="Mihindukulasuriya K.A."/>
            <person name="Fulton R."/>
            <person name="Fronick C."/>
            <person name="O'Laughlin M."/>
            <person name="Miner T."/>
            <person name="Herter B."/>
            <person name="Rosa B.A."/>
            <person name="Cordes M."/>
            <person name="Tomlinson C."/>
            <person name="Wollam A."/>
            <person name="Palsikar V.B."/>
            <person name="Mardis E.R."/>
            <person name="Wilson R.K."/>
        </authorList>
    </citation>
    <scope>NUCLEOTIDE SEQUENCE [LARGE SCALE GENOMIC DNA]</scope>
    <source>
        <strain evidence="24">GED7749B</strain>
    </source>
</reference>
<keyword evidence="7" id="KW-1003">Cell membrane</keyword>
<dbReference type="NCBIfam" id="TIGR02866">
    <property type="entry name" value="CoxB"/>
    <property type="match status" value="1"/>
</dbReference>
<evidence type="ECO:0000256" key="14">
    <source>
        <dbReference type="ARBA" id="ARBA00022982"/>
    </source>
</evidence>
<evidence type="ECO:0000256" key="8">
    <source>
        <dbReference type="ARBA" id="ARBA00022617"/>
    </source>
</evidence>
<evidence type="ECO:0000256" key="18">
    <source>
        <dbReference type="ARBA" id="ARBA00023136"/>
    </source>
</evidence>
<evidence type="ECO:0000256" key="17">
    <source>
        <dbReference type="ARBA" id="ARBA00023008"/>
    </source>
</evidence>
<gene>
    <name evidence="23" type="ORF">HMPREF3213_03380</name>
</gene>
<evidence type="ECO:0000256" key="12">
    <source>
        <dbReference type="ARBA" id="ARBA00022729"/>
    </source>
</evidence>
<dbReference type="GO" id="GO:0020037">
    <property type="term" value="F:heme binding"/>
    <property type="evidence" value="ECO:0007669"/>
    <property type="project" value="InterPro"/>
</dbReference>
<evidence type="ECO:0000256" key="20">
    <source>
        <dbReference type="ARBA" id="ARBA00047816"/>
    </source>
</evidence>
<comment type="cofactor">
    <cofactor evidence="22">
        <name>Cu cation</name>
        <dbReference type="ChEBI" id="CHEBI:23378"/>
    </cofactor>
    <text evidence="22">Binds a copper A center.</text>
</comment>
<dbReference type="PROSITE" id="PS51007">
    <property type="entry name" value="CYTC"/>
    <property type="match status" value="1"/>
</dbReference>
<organism evidence="23 24">
    <name type="scientific">Heyndrickxia coagulans</name>
    <name type="common">Weizmannia coagulans</name>
    <dbReference type="NCBI Taxonomy" id="1398"/>
    <lineage>
        <taxon>Bacteria</taxon>
        <taxon>Bacillati</taxon>
        <taxon>Bacillota</taxon>
        <taxon>Bacilli</taxon>
        <taxon>Bacillales</taxon>
        <taxon>Bacillaceae</taxon>
        <taxon>Heyndrickxia</taxon>
    </lineage>
</organism>
<dbReference type="Proteomes" id="UP000070376">
    <property type="component" value="Unassembled WGS sequence"/>
</dbReference>
<dbReference type="GO" id="GO:0016491">
    <property type="term" value="F:oxidoreductase activity"/>
    <property type="evidence" value="ECO:0007669"/>
    <property type="project" value="InterPro"/>
</dbReference>
<keyword evidence="14 21" id="KW-0249">Electron transport</keyword>
<dbReference type="Gene3D" id="1.10.287.90">
    <property type="match status" value="1"/>
</dbReference>
<comment type="function">
    <text evidence="19 22">Subunits I and II form the functional core of the enzyme complex. Electrons originating in cytochrome c are transferred via heme a and Cu(A) to the binuclear center formed by heme a3 and Cu(B).</text>
</comment>
<dbReference type="InterPro" id="IPR036909">
    <property type="entry name" value="Cyt_c-like_dom_sf"/>
</dbReference>
<evidence type="ECO:0000256" key="19">
    <source>
        <dbReference type="ARBA" id="ARBA00024688"/>
    </source>
</evidence>